<dbReference type="Pfam" id="PF00005">
    <property type="entry name" value="ABC_tran"/>
    <property type="match status" value="1"/>
</dbReference>
<dbReference type="PANTHER" id="PTHR43394">
    <property type="entry name" value="ATP-DEPENDENT PERMEASE MDL1, MITOCHONDRIAL"/>
    <property type="match status" value="1"/>
</dbReference>
<evidence type="ECO:0000313" key="5">
    <source>
        <dbReference type="EMBL" id="KAE9398095.1"/>
    </source>
</evidence>
<dbReference type="PROSITE" id="PS50893">
    <property type="entry name" value="ABC_TRANSPORTER_2"/>
    <property type="match status" value="1"/>
</dbReference>
<dbReference type="InterPro" id="IPR003593">
    <property type="entry name" value="AAA+_ATPase"/>
</dbReference>
<keyword evidence="3" id="KW-1133">Transmembrane helix</keyword>
<dbReference type="InterPro" id="IPR039421">
    <property type="entry name" value="Type_1_exporter"/>
</dbReference>
<name>A0A6A4HMP3_9AGAR</name>
<protein>
    <submittedName>
        <fullName evidence="5">P-loop containing nucleoside triphosphate hydrolase protein</fullName>
    </submittedName>
</protein>
<sequence>MYRGTHSNRKGKFDPTDEKNVEHSYVGKVWEIYEERQPELAKIPFSSLLNLERFLEIYESLPFIWRMLKDIASIPACWLYMALYLTIQLALSLIPAVQLWYAGQLLTIVGTAVEHRTVDKQLLFRVASGRIACSVIELLLSHTSTFVTGPLNTRIKQYYTTRMFAVLARLDVPTFGDPLVQRQLEQVFPTSSRQSLVWRTVVTTIRMGSTAVRMISQLSVLFSVLKNQHDGPLLALLSFSHSFLSWITGIDLSPSTRVWAATTQNDDYIKLKGLQRAIRSPAHRKEIVAGNMWEYMHSEYQRCVTVLGEDAGEFGEVFATWKQRRFPSLVSIIRRPLHELPQIVFTLRAVQYPASIPLSLASVNLITSTSQSFSGSLMQLFSHTGTISNNFSTVRKMYEGMNLQNRILDGTIPYPENHQSLQMGISIEFRNVCFQYPESNAYALKNVSFKIEKGQLCVILGENGSGKSTILKLIARIYEPQEGEILIDGQDIKTLKLADFRQATAVLFQDYTHFPLSIKENIALGDPGHSDDLDRIKQAAKLGGASEFIERLGEGYNTYLDRPVRDHYSGLGEGTTNLFGRPVPGFGRIRSMGGMKSNESTTLSGGQMQRIALSRTFMRSLASETSVGLLLFDEPSASLDPIAEHDLFERLRLLRGQKTMIFSSHRFGNLTRHADKILCMCDSIIVEEGSHDDLIRAGGDYAKLWNLQAQAFL</sequence>
<keyword evidence="5" id="KW-0378">Hydrolase</keyword>
<evidence type="ECO:0000256" key="1">
    <source>
        <dbReference type="ARBA" id="ARBA00022741"/>
    </source>
</evidence>
<keyword evidence="6" id="KW-1185">Reference proteome</keyword>
<dbReference type="GO" id="GO:0016887">
    <property type="term" value="F:ATP hydrolysis activity"/>
    <property type="evidence" value="ECO:0007669"/>
    <property type="project" value="InterPro"/>
</dbReference>
<dbReference type="InterPro" id="IPR003439">
    <property type="entry name" value="ABC_transporter-like_ATP-bd"/>
</dbReference>
<dbReference type="SUPFAM" id="SSF52540">
    <property type="entry name" value="P-loop containing nucleoside triphosphate hydrolases"/>
    <property type="match status" value="1"/>
</dbReference>
<dbReference type="OrthoDB" id="6500128at2759"/>
<feature type="transmembrane region" description="Helical" evidence="3">
    <location>
        <begin position="77"/>
        <end position="101"/>
    </location>
</feature>
<keyword evidence="1" id="KW-0547">Nucleotide-binding</keyword>
<dbReference type="GO" id="GO:0015421">
    <property type="term" value="F:ABC-type oligopeptide transporter activity"/>
    <property type="evidence" value="ECO:0007669"/>
    <property type="project" value="TreeGrafter"/>
</dbReference>
<dbReference type="Proteomes" id="UP000799118">
    <property type="component" value="Unassembled WGS sequence"/>
</dbReference>
<evidence type="ECO:0000256" key="2">
    <source>
        <dbReference type="ARBA" id="ARBA00022840"/>
    </source>
</evidence>
<evidence type="ECO:0000313" key="6">
    <source>
        <dbReference type="Proteomes" id="UP000799118"/>
    </source>
</evidence>
<dbReference type="PROSITE" id="PS00211">
    <property type="entry name" value="ABC_TRANSPORTER_1"/>
    <property type="match status" value="1"/>
</dbReference>
<proteinExistence type="predicted"/>
<dbReference type="AlphaFoldDB" id="A0A6A4HMP3"/>
<dbReference type="EMBL" id="ML769487">
    <property type="protein sequence ID" value="KAE9398095.1"/>
    <property type="molecule type" value="Genomic_DNA"/>
</dbReference>
<feature type="domain" description="ABC transporter" evidence="4">
    <location>
        <begin position="427"/>
        <end position="707"/>
    </location>
</feature>
<reference evidence="5" key="1">
    <citation type="journal article" date="2019" name="Environ. Microbiol.">
        <title>Fungal ecological strategies reflected in gene transcription - a case study of two litter decomposers.</title>
        <authorList>
            <person name="Barbi F."/>
            <person name="Kohler A."/>
            <person name="Barry K."/>
            <person name="Baskaran P."/>
            <person name="Daum C."/>
            <person name="Fauchery L."/>
            <person name="Ihrmark K."/>
            <person name="Kuo A."/>
            <person name="LaButti K."/>
            <person name="Lipzen A."/>
            <person name="Morin E."/>
            <person name="Grigoriev I.V."/>
            <person name="Henrissat B."/>
            <person name="Lindahl B."/>
            <person name="Martin F."/>
        </authorList>
    </citation>
    <scope>NUCLEOTIDE SEQUENCE</scope>
    <source>
        <strain evidence="5">JB14</strain>
    </source>
</reference>
<dbReference type="PANTHER" id="PTHR43394:SF1">
    <property type="entry name" value="ATP-BINDING CASSETTE SUB-FAMILY B MEMBER 10, MITOCHONDRIAL"/>
    <property type="match status" value="1"/>
</dbReference>
<organism evidence="5 6">
    <name type="scientific">Gymnopus androsaceus JB14</name>
    <dbReference type="NCBI Taxonomy" id="1447944"/>
    <lineage>
        <taxon>Eukaryota</taxon>
        <taxon>Fungi</taxon>
        <taxon>Dikarya</taxon>
        <taxon>Basidiomycota</taxon>
        <taxon>Agaricomycotina</taxon>
        <taxon>Agaricomycetes</taxon>
        <taxon>Agaricomycetidae</taxon>
        <taxon>Agaricales</taxon>
        <taxon>Marasmiineae</taxon>
        <taxon>Omphalotaceae</taxon>
        <taxon>Gymnopus</taxon>
    </lineage>
</organism>
<dbReference type="Gene3D" id="3.40.50.300">
    <property type="entry name" value="P-loop containing nucleotide triphosphate hydrolases"/>
    <property type="match status" value="1"/>
</dbReference>
<keyword evidence="3" id="KW-0812">Transmembrane</keyword>
<evidence type="ECO:0000259" key="4">
    <source>
        <dbReference type="PROSITE" id="PS50893"/>
    </source>
</evidence>
<evidence type="ECO:0000256" key="3">
    <source>
        <dbReference type="SAM" id="Phobius"/>
    </source>
</evidence>
<dbReference type="InterPro" id="IPR027417">
    <property type="entry name" value="P-loop_NTPase"/>
</dbReference>
<dbReference type="SMART" id="SM00382">
    <property type="entry name" value="AAA"/>
    <property type="match status" value="1"/>
</dbReference>
<gene>
    <name evidence="5" type="ORF">BT96DRAFT_1020310</name>
</gene>
<accession>A0A6A4HMP3</accession>
<dbReference type="InterPro" id="IPR017871">
    <property type="entry name" value="ABC_transporter-like_CS"/>
</dbReference>
<keyword evidence="2" id="KW-0067">ATP-binding</keyword>
<keyword evidence="3" id="KW-0472">Membrane</keyword>
<dbReference type="GO" id="GO:0005524">
    <property type="term" value="F:ATP binding"/>
    <property type="evidence" value="ECO:0007669"/>
    <property type="project" value="UniProtKB-KW"/>
</dbReference>